<dbReference type="RefSeq" id="WP_283714497.1">
    <property type="nucleotide sequence ID" value="NZ_JASJND010000001.1"/>
</dbReference>
<dbReference type="EMBL" id="JASJND010000001">
    <property type="protein sequence ID" value="MDJ1113206.1"/>
    <property type="molecule type" value="Genomic_DNA"/>
</dbReference>
<protein>
    <recommendedName>
        <fullName evidence="4">Type II toxin-antitoxin system prevent-host-death family antitoxin</fullName>
    </recommendedName>
</protein>
<organism evidence="2 3">
    <name type="scientific">Microbacterium dauci</name>
    <dbReference type="NCBI Taxonomy" id="3048008"/>
    <lineage>
        <taxon>Bacteria</taxon>
        <taxon>Bacillati</taxon>
        <taxon>Actinomycetota</taxon>
        <taxon>Actinomycetes</taxon>
        <taxon>Micrococcales</taxon>
        <taxon>Microbacteriaceae</taxon>
        <taxon>Microbacterium</taxon>
    </lineage>
</organism>
<gene>
    <name evidence="2" type="ORF">QNI14_01930</name>
</gene>
<accession>A0ABT6ZB37</accession>
<evidence type="ECO:0008006" key="4">
    <source>
        <dbReference type="Google" id="ProtNLM"/>
    </source>
</evidence>
<dbReference type="Proteomes" id="UP001321481">
    <property type="component" value="Unassembled WGS sequence"/>
</dbReference>
<sequence>MTAPISQNPPRPQAEVPRTDLTGAARSPHSPLGATARRALERGEYVICTAAGEPVIRTSDPADAERIRASINGRIKRRLRGA</sequence>
<feature type="region of interest" description="Disordered" evidence="1">
    <location>
        <begin position="1"/>
        <end position="37"/>
    </location>
</feature>
<keyword evidence="3" id="KW-1185">Reference proteome</keyword>
<reference evidence="2 3" key="1">
    <citation type="submission" date="2023-05" db="EMBL/GenBank/DDBJ databases">
        <title>Microbacterium dauci sp.nov., Isolated from Carrot Rhizosphere Soil.</title>
        <authorList>
            <person name="Xiao Z."/>
            <person name="Zheng J."/>
        </authorList>
    </citation>
    <scope>NUCLEOTIDE SEQUENCE [LARGE SCALE GENOMIC DNA]</scope>
    <source>
        <strain evidence="2 3">LX3-4</strain>
    </source>
</reference>
<evidence type="ECO:0000256" key="1">
    <source>
        <dbReference type="SAM" id="MobiDB-lite"/>
    </source>
</evidence>
<proteinExistence type="predicted"/>
<evidence type="ECO:0000313" key="2">
    <source>
        <dbReference type="EMBL" id="MDJ1113206.1"/>
    </source>
</evidence>
<comment type="caution">
    <text evidence="2">The sequence shown here is derived from an EMBL/GenBank/DDBJ whole genome shotgun (WGS) entry which is preliminary data.</text>
</comment>
<evidence type="ECO:0000313" key="3">
    <source>
        <dbReference type="Proteomes" id="UP001321481"/>
    </source>
</evidence>
<name>A0ABT6ZB37_9MICO</name>